<proteinExistence type="predicted"/>
<keyword evidence="6" id="KW-1205">Fibrinolytic toxin</keyword>
<dbReference type="Pfam" id="PF00089">
    <property type="entry name" value="Trypsin"/>
    <property type="match status" value="3"/>
</dbReference>
<feature type="non-terminal residue" evidence="8">
    <location>
        <position position="1"/>
    </location>
</feature>
<keyword evidence="4" id="KW-1199">Hemostasis impairing toxin</keyword>
<evidence type="ECO:0000313" key="8">
    <source>
        <dbReference type="EMBL" id="KOB71345.1"/>
    </source>
</evidence>
<evidence type="ECO:0000256" key="3">
    <source>
        <dbReference type="ARBA" id="ARBA00023157"/>
    </source>
</evidence>
<evidence type="ECO:0000256" key="1">
    <source>
        <dbReference type="ARBA" id="ARBA00004239"/>
    </source>
</evidence>
<dbReference type="InterPro" id="IPR001314">
    <property type="entry name" value="Peptidase_S1A"/>
</dbReference>
<keyword evidence="3" id="KW-1015">Disulfide bond</keyword>
<dbReference type="GO" id="GO:0005576">
    <property type="term" value="C:extracellular region"/>
    <property type="evidence" value="ECO:0007669"/>
    <property type="project" value="UniProtKB-SubCell"/>
</dbReference>
<dbReference type="SMART" id="SM00020">
    <property type="entry name" value="Tryp_SPc"/>
    <property type="match status" value="2"/>
</dbReference>
<evidence type="ECO:0000256" key="4">
    <source>
        <dbReference type="ARBA" id="ARBA00023240"/>
    </source>
</evidence>
<accession>A0A0L7L7K1</accession>
<dbReference type="AlphaFoldDB" id="A0A0L7L7K1"/>
<evidence type="ECO:0000256" key="2">
    <source>
        <dbReference type="ARBA" id="ARBA00022656"/>
    </source>
</evidence>
<dbReference type="GO" id="GO:0004252">
    <property type="term" value="F:serine-type endopeptidase activity"/>
    <property type="evidence" value="ECO:0007669"/>
    <property type="project" value="InterPro"/>
</dbReference>
<dbReference type="PROSITE" id="PS00134">
    <property type="entry name" value="TRYPSIN_HIS"/>
    <property type="match status" value="3"/>
</dbReference>
<sequence>MARLSYFKRFYCGGMLINDRYVLTAAHCVKGFMWFMIKVTFGEHNRCNATVRPETRFVLRAIANKFSLTNFDNDIALLRLNEIVPISEAIKPICLPAQNSVKAVASGWGTLTEEGKVSCTLQEVEVPVISNQECKNTKYTSSMITDNMMCGVLGQRLRQGRVSWRLHPACGERNEQPRVVGGIGSKVNAFPWLGRLIYQKAFGCGASLINDRYVVSAAHCIKGFMWFMFRVTFGEHDRCDKSTPAVTRYVVKVIAHDFNLTVLSNDIALLKLSEPAELPVLSNEECRNTNYNSSKIKDVMMCAGYPATAHKDACTALCLGVTDVRGKATLESIRGSRNIWIGFGTTLKMAATANIRCGERNEASRIIGGVETAVNEFPWVGRLSMFNKFYCGATLINDRFMLTAAHCTKGFMWFMIKVTLGEHDRCNDTHPPMTRYVIQLLAHNFTYTTFRDDVAVLKINERVPISDTVKPVCLPHSDVSEQKNHSCKLLEVELPVLSNQQCQNTKYEPSMIGDGMLCAGCGVLGHRLRSSWVPRGLHQGLQVSVLDPPQHSTGMFLYGLVYEE</sequence>
<comment type="subcellular location">
    <subcellularLocation>
        <location evidence="1">Secreted</location>
        <location evidence="1">Extracellular space</location>
    </subcellularLocation>
</comment>
<evidence type="ECO:0000256" key="6">
    <source>
        <dbReference type="ARBA" id="ARBA00084094"/>
    </source>
</evidence>
<dbReference type="PANTHER" id="PTHR24252:SF7">
    <property type="entry name" value="HYALIN"/>
    <property type="match status" value="1"/>
</dbReference>
<evidence type="ECO:0000259" key="7">
    <source>
        <dbReference type="PROSITE" id="PS50240"/>
    </source>
</evidence>
<dbReference type="InterPro" id="IPR001254">
    <property type="entry name" value="Trypsin_dom"/>
</dbReference>
<dbReference type="Proteomes" id="UP000037510">
    <property type="component" value="Unassembled WGS sequence"/>
</dbReference>
<dbReference type="PRINTS" id="PR00722">
    <property type="entry name" value="CHYMOTRYPSIN"/>
</dbReference>
<comment type="function">
    <text evidence="5">Fibrinolytic activity; shows preferential cleavage of Arg-Gly bonds in all three fibrinogen chains. Contact with the caterpillars causes severe bleeding, due the anticoagulant effect of the protein.</text>
</comment>
<dbReference type="InterPro" id="IPR018114">
    <property type="entry name" value="TRYPSIN_HIS"/>
</dbReference>
<dbReference type="GO" id="GO:0006508">
    <property type="term" value="P:proteolysis"/>
    <property type="evidence" value="ECO:0007669"/>
    <property type="project" value="InterPro"/>
</dbReference>
<dbReference type="STRING" id="104452.A0A0L7L7K1"/>
<feature type="domain" description="Peptidase S1" evidence="7">
    <location>
        <begin position="366"/>
        <end position="564"/>
    </location>
</feature>
<comment type="caution">
    <text evidence="8">The sequence shown here is derived from an EMBL/GenBank/DDBJ whole genome shotgun (WGS) entry which is preliminary data.</text>
</comment>
<dbReference type="CDD" id="cd00190">
    <property type="entry name" value="Tryp_SPc"/>
    <property type="match status" value="2"/>
</dbReference>
<feature type="non-terminal residue" evidence="8">
    <location>
        <position position="564"/>
    </location>
</feature>
<dbReference type="EMBL" id="JTDY01002472">
    <property type="protein sequence ID" value="KOB71345.1"/>
    <property type="molecule type" value="Genomic_DNA"/>
</dbReference>
<keyword evidence="9" id="KW-1185">Reference proteome</keyword>
<dbReference type="InterPro" id="IPR009003">
    <property type="entry name" value="Peptidase_S1_PA"/>
</dbReference>
<feature type="domain" description="Peptidase S1" evidence="7">
    <location>
        <begin position="1"/>
        <end position="232"/>
    </location>
</feature>
<gene>
    <name evidence="8" type="ORF">OBRU01_13908</name>
</gene>
<dbReference type="SUPFAM" id="SSF50494">
    <property type="entry name" value="Trypsin-like serine proteases"/>
    <property type="match status" value="3"/>
</dbReference>
<dbReference type="Gene3D" id="2.40.10.10">
    <property type="entry name" value="Trypsin-like serine proteases"/>
    <property type="match status" value="5"/>
</dbReference>
<reference evidence="8 9" key="1">
    <citation type="journal article" date="2015" name="Genome Biol. Evol.">
        <title>The genome of winter moth (Operophtera brumata) provides a genomic perspective on sexual dimorphism and phenology.</title>
        <authorList>
            <person name="Derks M.F."/>
            <person name="Smit S."/>
            <person name="Salis L."/>
            <person name="Schijlen E."/>
            <person name="Bossers A."/>
            <person name="Mateman C."/>
            <person name="Pijl A.S."/>
            <person name="de Ridder D."/>
            <person name="Groenen M.A."/>
            <person name="Visser M.E."/>
            <person name="Megens H.J."/>
        </authorList>
    </citation>
    <scope>NUCLEOTIDE SEQUENCE [LARGE SCALE GENOMIC DNA]</scope>
    <source>
        <strain evidence="8">WM2013NL</strain>
        <tissue evidence="8">Head and thorax</tissue>
    </source>
</reference>
<name>A0A0L7L7K1_OPEBR</name>
<evidence type="ECO:0000256" key="5">
    <source>
        <dbReference type="ARBA" id="ARBA00055534"/>
    </source>
</evidence>
<keyword evidence="2" id="KW-0800">Toxin</keyword>
<dbReference type="GO" id="GO:0090729">
    <property type="term" value="F:toxin activity"/>
    <property type="evidence" value="ECO:0007669"/>
    <property type="project" value="UniProtKB-KW"/>
</dbReference>
<evidence type="ECO:0000313" key="9">
    <source>
        <dbReference type="Proteomes" id="UP000037510"/>
    </source>
</evidence>
<organism evidence="8 9">
    <name type="scientific">Operophtera brumata</name>
    <name type="common">Winter moth</name>
    <name type="synonym">Phalaena brumata</name>
    <dbReference type="NCBI Taxonomy" id="104452"/>
    <lineage>
        <taxon>Eukaryota</taxon>
        <taxon>Metazoa</taxon>
        <taxon>Ecdysozoa</taxon>
        <taxon>Arthropoda</taxon>
        <taxon>Hexapoda</taxon>
        <taxon>Insecta</taxon>
        <taxon>Pterygota</taxon>
        <taxon>Neoptera</taxon>
        <taxon>Endopterygota</taxon>
        <taxon>Lepidoptera</taxon>
        <taxon>Glossata</taxon>
        <taxon>Ditrysia</taxon>
        <taxon>Geometroidea</taxon>
        <taxon>Geometridae</taxon>
        <taxon>Larentiinae</taxon>
        <taxon>Operophtera</taxon>
    </lineage>
</organism>
<dbReference type="FunFam" id="2.40.10.10:FF:000068">
    <property type="entry name" value="transmembrane protease serine 2"/>
    <property type="match status" value="3"/>
</dbReference>
<protein>
    <submittedName>
        <fullName evidence="8">Trypsin-like proteinase</fullName>
    </submittedName>
</protein>
<dbReference type="PROSITE" id="PS50240">
    <property type="entry name" value="TRYPSIN_DOM"/>
    <property type="match status" value="2"/>
</dbReference>
<dbReference type="InterPro" id="IPR043504">
    <property type="entry name" value="Peptidase_S1_PA_chymotrypsin"/>
</dbReference>
<dbReference type="PANTHER" id="PTHR24252">
    <property type="entry name" value="ACROSIN-RELATED"/>
    <property type="match status" value="1"/>
</dbReference>